<sequence>MRAVSPSMQAKLDRSASTFCSCWRLARKDGTVMGFTDHDRDLAFGDVVYRADSGLSATQAEASLGLSVGSGEALGALRSDGLSEADLFNGLYDGASVEIWLVDWSEVEDRLLIDVATIGEVTRSEFAFSAELRSLAHLFDQPRGDSFQRSCSADLGDARCKVDLSASAFRASGVVLGTASDAVTASLSQDFDDGFFTGGRLTFTSGANAGARARVKSHRRAAHVHLTLWSPLAAAISPGDAFDIVAGCDKRAETCRMKFDNLINFRGFPHMPGNDLVIGYPSSAAPAMDGGSLFR</sequence>
<proteinExistence type="predicted"/>
<evidence type="ECO:0000313" key="2">
    <source>
        <dbReference type="EMBL" id="ATQ67145.1"/>
    </source>
</evidence>
<accession>A0A2D2CWM2</accession>
<reference evidence="3" key="1">
    <citation type="submission" date="2017-10" db="EMBL/GenBank/DDBJ databases">
        <title>Completed PacBio SMRT sequence of Methylosinus trichosporium OB3b reveals presence of a third large plasmid.</title>
        <authorList>
            <person name="Charles T.C."/>
            <person name="Lynch M.D.J."/>
            <person name="Heil J.R."/>
            <person name="Cheng J."/>
        </authorList>
    </citation>
    <scope>NUCLEOTIDE SEQUENCE [LARGE SCALE GENOMIC DNA]</scope>
    <source>
        <strain evidence="3">OB3b</strain>
    </source>
</reference>
<dbReference type="Pfam" id="PF09356">
    <property type="entry name" value="Phage_BR0599"/>
    <property type="match status" value="1"/>
</dbReference>
<dbReference type="KEGG" id="mtw:CQW49_04005"/>
<evidence type="ECO:0000259" key="1">
    <source>
        <dbReference type="Pfam" id="PF09356"/>
    </source>
</evidence>
<keyword evidence="3" id="KW-1185">Reference proteome</keyword>
<dbReference type="RefSeq" id="WP_003610389.1">
    <property type="nucleotide sequence ID" value="NZ_ADVE02000001.1"/>
</dbReference>
<organism evidence="2 3">
    <name type="scientific">Methylosinus trichosporium (strain ATCC 35070 / NCIMB 11131 / UNIQEM 75 / OB3b)</name>
    <dbReference type="NCBI Taxonomy" id="595536"/>
    <lineage>
        <taxon>Bacteria</taxon>
        <taxon>Pseudomonadati</taxon>
        <taxon>Pseudomonadota</taxon>
        <taxon>Alphaproteobacteria</taxon>
        <taxon>Hyphomicrobiales</taxon>
        <taxon>Methylocystaceae</taxon>
        <taxon>Methylosinus</taxon>
    </lineage>
</organism>
<dbReference type="STRING" id="595536.GCA_000178815_04361"/>
<dbReference type="EMBL" id="CP023737">
    <property type="protein sequence ID" value="ATQ67145.1"/>
    <property type="molecule type" value="Genomic_DNA"/>
</dbReference>
<evidence type="ECO:0000313" key="3">
    <source>
        <dbReference type="Proteomes" id="UP000230709"/>
    </source>
</evidence>
<protein>
    <submittedName>
        <fullName evidence="2">Beta tubulin</fullName>
    </submittedName>
</protein>
<name>A0A2D2CWM2_METT3</name>
<dbReference type="AlphaFoldDB" id="A0A2D2CWM2"/>
<dbReference type="InterPro" id="IPR018964">
    <property type="entry name" value="Phage_phiJL001_Gp84_C"/>
</dbReference>
<gene>
    <name evidence="2" type="ORF">CQW49_04005</name>
</gene>
<feature type="domain" description="Bacteriophage phiJL001 Gp84 C-terminal" evidence="1">
    <location>
        <begin position="194"/>
        <end position="275"/>
    </location>
</feature>
<dbReference type="Pfam" id="PF09931">
    <property type="entry name" value="Phage_phiJL001_Gp84_N"/>
    <property type="match status" value="1"/>
</dbReference>
<dbReference type="NCBIfam" id="TIGR02218">
    <property type="entry name" value="phg_TIGR02218"/>
    <property type="match status" value="1"/>
</dbReference>
<dbReference type="Proteomes" id="UP000230709">
    <property type="component" value="Chromosome"/>
</dbReference>
<dbReference type="InterPro" id="IPR011928">
    <property type="entry name" value="Phage_phiJL001_Gp84"/>
</dbReference>